<accession>A0A8J6N8A8</accession>
<gene>
    <name evidence="7" type="ORF">H8E79_05975</name>
</gene>
<sequence>MQIKLVGINARFSHSCLALFYVRNEIERYCPEARIELCQLTINDSYYETLLRLSAGEPEYICFSAAVWNSVRVEALIRDLAVCLPACKLLVGGPQASELGRSLEPGLCTVVIGDIEGLGAEFFAAMQAGVLESEYHGSFWSLKKRVLDFPYRANDFGSHLLNRNIYYESSRGCPFACSYCLSAKDRGVFHKELDQVFEELGQILVHQPAVLRFVDRTFNDRPQRALAIWHFLMEQECNTLFHFEIAPDRFSEEMFSFLARVPAGRFQFEIGIQSTNGPTLQAINRTMDSTVAGETVRRLAAMENIFLHVDLILGLPYEDRNAFLRSFSEVFVLGAQYVQMGILKLLPGTPIVSTAADQGYICCDWPPYTVLANRWLDHGALSELYWFCECVERFVNNRYFASFWDYLRSTDEDPADFFLGLLEHSLARNLFGRAPTQELLTDLLSGVVSGRGDAPLLLDLLRHDWLCCGHRFLPPCLAPVGDEKWQKRIRDELYVSLPPEWLGVYDRAGRNHFLKKSMFFRFPAEVLLSLAHVCSGEHGVLAYGPGRDQGLNKRQQVTFLEGSDSWKGAP</sequence>
<comment type="cofactor">
    <cofactor evidence="1">
        <name>[4Fe-4S] cluster</name>
        <dbReference type="ChEBI" id="CHEBI:49883"/>
    </cofactor>
</comment>
<name>A0A8J6N8A8_9BACT</name>
<dbReference type="Gene3D" id="3.80.30.20">
    <property type="entry name" value="tm_1862 like domain"/>
    <property type="match status" value="1"/>
</dbReference>
<dbReference type="PANTHER" id="PTHR43409">
    <property type="entry name" value="ANAEROBIC MAGNESIUM-PROTOPORPHYRIN IX MONOMETHYL ESTER CYCLASE-RELATED"/>
    <property type="match status" value="1"/>
</dbReference>
<evidence type="ECO:0000259" key="6">
    <source>
        <dbReference type="SMART" id="SM00729"/>
    </source>
</evidence>
<dbReference type="SUPFAM" id="SSF102114">
    <property type="entry name" value="Radical SAM enzymes"/>
    <property type="match status" value="1"/>
</dbReference>
<evidence type="ECO:0000256" key="4">
    <source>
        <dbReference type="ARBA" id="ARBA00023004"/>
    </source>
</evidence>
<organism evidence="7 8">
    <name type="scientific">Candidatus Desulfatifera sulfidica</name>
    <dbReference type="NCBI Taxonomy" id="2841691"/>
    <lineage>
        <taxon>Bacteria</taxon>
        <taxon>Pseudomonadati</taxon>
        <taxon>Thermodesulfobacteriota</taxon>
        <taxon>Desulfobulbia</taxon>
        <taxon>Desulfobulbales</taxon>
        <taxon>Desulfobulbaceae</taxon>
        <taxon>Candidatus Desulfatifera</taxon>
    </lineage>
</organism>
<dbReference type="SFLD" id="SFLDG01082">
    <property type="entry name" value="B12-binding_domain_containing"/>
    <property type="match status" value="1"/>
</dbReference>
<dbReference type="GO" id="GO:0003824">
    <property type="term" value="F:catalytic activity"/>
    <property type="evidence" value="ECO:0007669"/>
    <property type="project" value="InterPro"/>
</dbReference>
<evidence type="ECO:0000313" key="7">
    <source>
        <dbReference type="EMBL" id="MBC8208697.1"/>
    </source>
</evidence>
<dbReference type="EMBL" id="JACNLK010000049">
    <property type="protein sequence ID" value="MBC8208697.1"/>
    <property type="molecule type" value="Genomic_DNA"/>
</dbReference>
<dbReference type="InterPro" id="IPR007197">
    <property type="entry name" value="rSAM"/>
</dbReference>
<dbReference type="SFLD" id="SFLDS00029">
    <property type="entry name" value="Radical_SAM"/>
    <property type="match status" value="1"/>
</dbReference>
<evidence type="ECO:0000256" key="2">
    <source>
        <dbReference type="ARBA" id="ARBA00022691"/>
    </source>
</evidence>
<dbReference type="GO" id="GO:0051536">
    <property type="term" value="F:iron-sulfur cluster binding"/>
    <property type="evidence" value="ECO:0007669"/>
    <property type="project" value="UniProtKB-KW"/>
</dbReference>
<dbReference type="InterPro" id="IPR051198">
    <property type="entry name" value="BchE-like"/>
</dbReference>
<dbReference type="AlphaFoldDB" id="A0A8J6N8A8"/>
<reference evidence="7 8" key="1">
    <citation type="submission" date="2020-08" db="EMBL/GenBank/DDBJ databases">
        <title>Bridging the membrane lipid divide: bacteria of the FCB group superphylum have the potential to synthesize archaeal ether lipids.</title>
        <authorList>
            <person name="Villanueva L."/>
            <person name="Von Meijenfeldt F.A.B."/>
            <person name="Westbye A.B."/>
            <person name="Yadav S."/>
            <person name="Hopmans E.C."/>
            <person name="Dutilh B.E."/>
            <person name="Sinninghe Damste J.S."/>
        </authorList>
    </citation>
    <scope>NUCLEOTIDE SEQUENCE [LARGE SCALE GENOMIC DNA]</scope>
    <source>
        <strain evidence="7">NIOZ-UU81</strain>
    </source>
</reference>
<evidence type="ECO:0000256" key="5">
    <source>
        <dbReference type="ARBA" id="ARBA00023014"/>
    </source>
</evidence>
<keyword evidence="2" id="KW-0949">S-adenosyl-L-methionine</keyword>
<comment type="caution">
    <text evidence="7">The sequence shown here is derived from an EMBL/GenBank/DDBJ whole genome shotgun (WGS) entry which is preliminary data.</text>
</comment>
<keyword evidence="4" id="KW-0408">Iron</keyword>
<proteinExistence type="predicted"/>
<dbReference type="Pfam" id="PF04055">
    <property type="entry name" value="Radical_SAM"/>
    <property type="match status" value="1"/>
</dbReference>
<dbReference type="SMART" id="SM00729">
    <property type="entry name" value="Elp3"/>
    <property type="match status" value="1"/>
</dbReference>
<keyword evidence="5" id="KW-0411">Iron-sulfur</keyword>
<dbReference type="GO" id="GO:0046872">
    <property type="term" value="F:metal ion binding"/>
    <property type="evidence" value="ECO:0007669"/>
    <property type="project" value="UniProtKB-KW"/>
</dbReference>
<protein>
    <submittedName>
        <fullName evidence="7">DUF4080 domain-containing protein</fullName>
    </submittedName>
</protein>
<evidence type="ECO:0000313" key="8">
    <source>
        <dbReference type="Proteomes" id="UP000599024"/>
    </source>
</evidence>
<dbReference type="InterPro" id="IPR006638">
    <property type="entry name" value="Elp3/MiaA/NifB-like_rSAM"/>
</dbReference>
<dbReference type="Proteomes" id="UP000599024">
    <property type="component" value="Unassembled WGS sequence"/>
</dbReference>
<evidence type="ECO:0000256" key="3">
    <source>
        <dbReference type="ARBA" id="ARBA00022723"/>
    </source>
</evidence>
<dbReference type="GO" id="GO:0005829">
    <property type="term" value="C:cytosol"/>
    <property type="evidence" value="ECO:0007669"/>
    <property type="project" value="TreeGrafter"/>
</dbReference>
<feature type="domain" description="Elp3/MiaA/NifB-like radical SAM core" evidence="6">
    <location>
        <begin position="163"/>
        <end position="374"/>
    </location>
</feature>
<dbReference type="InterPro" id="IPR025288">
    <property type="entry name" value="DUF4080"/>
</dbReference>
<evidence type="ECO:0000256" key="1">
    <source>
        <dbReference type="ARBA" id="ARBA00001966"/>
    </source>
</evidence>
<dbReference type="InterPro" id="IPR023404">
    <property type="entry name" value="rSAM_horseshoe"/>
</dbReference>
<dbReference type="PANTHER" id="PTHR43409:SF16">
    <property type="entry name" value="SLR0320 PROTEIN"/>
    <property type="match status" value="1"/>
</dbReference>
<dbReference type="Pfam" id="PF13311">
    <property type="entry name" value="DUF4080"/>
    <property type="match status" value="1"/>
</dbReference>
<dbReference type="InterPro" id="IPR058240">
    <property type="entry name" value="rSAM_sf"/>
</dbReference>
<keyword evidence="3" id="KW-0479">Metal-binding</keyword>